<sequence length="141" mass="15379">MPHPETRRELIERVWARAWNLGEVDALDGLLADGYRRHSAESPPQDPEAFKASILATRSAFPDLATTLDEIVVEGDRAAIRWHSTGTHQGPLMGVPATGRVVRVGGATFARFEGDRIAEEVVTWDPRALLTAIGIISVGQD</sequence>
<dbReference type="GO" id="GO:0030638">
    <property type="term" value="P:polyketide metabolic process"/>
    <property type="evidence" value="ECO:0007669"/>
    <property type="project" value="InterPro"/>
</dbReference>
<organism evidence="1 2">
    <name type="scientific">Nocardiopsis flavescens</name>
    <dbReference type="NCBI Taxonomy" id="758803"/>
    <lineage>
        <taxon>Bacteria</taxon>
        <taxon>Bacillati</taxon>
        <taxon>Actinomycetota</taxon>
        <taxon>Actinomycetes</taxon>
        <taxon>Streptosporangiales</taxon>
        <taxon>Nocardiopsidaceae</taxon>
        <taxon>Nocardiopsis</taxon>
    </lineage>
</organism>
<dbReference type="OrthoDB" id="129343at2"/>
<dbReference type="AlphaFoldDB" id="A0A1M6INM1"/>
<evidence type="ECO:0000313" key="1">
    <source>
        <dbReference type="EMBL" id="SHJ35983.1"/>
    </source>
</evidence>
<dbReference type="STRING" id="758803.SAMN05421803_105235"/>
<protein>
    <recommendedName>
        <fullName evidence="3">Ester cyclase</fullName>
    </recommendedName>
</protein>
<dbReference type="Proteomes" id="UP000184452">
    <property type="component" value="Unassembled WGS sequence"/>
</dbReference>
<dbReference type="Pfam" id="PF07366">
    <property type="entry name" value="SnoaL"/>
    <property type="match status" value="1"/>
</dbReference>
<dbReference type="RefSeq" id="WP_073378749.1">
    <property type="nucleotide sequence ID" value="NZ_FQZK01000005.1"/>
</dbReference>
<proteinExistence type="predicted"/>
<evidence type="ECO:0008006" key="3">
    <source>
        <dbReference type="Google" id="ProtNLM"/>
    </source>
</evidence>
<dbReference type="PANTHER" id="PTHR38436">
    <property type="entry name" value="POLYKETIDE CYCLASE SNOAL-LIKE DOMAIN"/>
    <property type="match status" value="1"/>
</dbReference>
<keyword evidence="2" id="KW-1185">Reference proteome</keyword>
<dbReference type="InterPro" id="IPR009959">
    <property type="entry name" value="Cyclase_SnoaL-like"/>
</dbReference>
<dbReference type="InterPro" id="IPR032710">
    <property type="entry name" value="NTF2-like_dom_sf"/>
</dbReference>
<accession>A0A1M6INM1</accession>
<dbReference type="SUPFAM" id="SSF54427">
    <property type="entry name" value="NTF2-like"/>
    <property type="match status" value="1"/>
</dbReference>
<dbReference type="EMBL" id="FQZK01000005">
    <property type="protein sequence ID" value="SHJ35983.1"/>
    <property type="molecule type" value="Genomic_DNA"/>
</dbReference>
<evidence type="ECO:0000313" key="2">
    <source>
        <dbReference type="Proteomes" id="UP000184452"/>
    </source>
</evidence>
<name>A0A1M6INM1_9ACTN</name>
<dbReference type="Gene3D" id="3.10.450.50">
    <property type="match status" value="1"/>
</dbReference>
<dbReference type="PANTHER" id="PTHR38436:SF1">
    <property type="entry name" value="ESTER CYCLASE"/>
    <property type="match status" value="1"/>
</dbReference>
<reference evidence="1 2" key="1">
    <citation type="submission" date="2016-11" db="EMBL/GenBank/DDBJ databases">
        <authorList>
            <person name="Jaros S."/>
            <person name="Januszkiewicz K."/>
            <person name="Wedrychowicz H."/>
        </authorList>
    </citation>
    <scope>NUCLEOTIDE SEQUENCE [LARGE SCALE GENOMIC DNA]</scope>
    <source>
        <strain evidence="1 2">CGMCC 4.5723</strain>
    </source>
</reference>
<gene>
    <name evidence="1" type="ORF">SAMN05421803_105235</name>
</gene>